<name>A0A1H2FAS1_9PSED</name>
<dbReference type="InterPro" id="IPR047976">
    <property type="entry name" value="Anti_VapB2-like"/>
</dbReference>
<dbReference type="RefSeq" id="WP_057724073.1">
    <property type="nucleotide sequence ID" value="NZ_JYLM01000005.1"/>
</dbReference>
<proteinExistence type="predicted"/>
<dbReference type="Gene3D" id="2.10.260.10">
    <property type="match status" value="1"/>
</dbReference>
<evidence type="ECO:0000313" key="1">
    <source>
        <dbReference type="EMBL" id="SDU04353.1"/>
    </source>
</evidence>
<dbReference type="NCBIfam" id="NF040493">
    <property type="entry name" value="TA_anti_VapB"/>
    <property type="match status" value="1"/>
</dbReference>
<reference evidence="1 2" key="1">
    <citation type="submission" date="2016-10" db="EMBL/GenBank/DDBJ databases">
        <authorList>
            <person name="Varghese N."/>
            <person name="Submissions S."/>
        </authorList>
    </citation>
    <scope>NUCLEOTIDE SEQUENCE [LARGE SCALE GENOMIC DNA]</scope>
    <source>
        <strain evidence="1 2">BS2775</strain>
    </source>
</reference>
<dbReference type="SUPFAM" id="SSF89447">
    <property type="entry name" value="AbrB/MazE/MraZ-like"/>
    <property type="match status" value="1"/>
</dbReference>
<organism evidence="1 2">
    <name type="scientific">Pseudomonas orientalis</name>
    <dbReference type="NCBI Taxonomy" id="76758"/>
    <lineage>
        <taxon>Bacteria</taxon>
        <taxon>Pseudomonadati</taxon>
        <taxon>Pseudomonadota</taxon>
        <taxon>Gammaproteobacteria</taxon>
        <taxon>Pseudomonadales</taxon>
        <taxon>Pseudomonadaceae</taxon>
        <taxon>Pseudomonas</taxon>
    </lineage>
</organism>
<accession>A0A1H2FAS1</accession>
<dbReference type="AlphaFoldDB" id="A0A1H2FAS1"/>
<dbReference type="EMBL" id="LT629782">
    <property type="protein sequence ID" value="SDU04353.1"/>
    <property type="molecule type" value="Genomic_DNA"/>
</dbReference>
<evidence type="ECO:0000313" key="2">
    <source>
        <dbReference type="Proteomes" id="UP000183653"/>
    </source>
</evidence>
<sequence length="77" mass="8738">MRTVSIIENGEGQTIHLPAEMAYDGVDELEILREGDTIVLRPVRPSWLSLVDLPRMDEDFLQEREDVIECVRPDSGA</sequence>
<protein>
    <submittedName>
        <fullName evidence="1">Antitoxin VapB</fullName>
    </submittedName>
</protein>
<dbReference type="Proteomes" id="UP000183653">
    <property type="component" value="Chromosome I"/>
</dbReference>
<keyword evidence="2" id="KW-1185">Reference proteome</keyword>
<gene>
    <name evidence="1" type="ORF">SAMN04490197_2305</name>
</gene>
<dbReference type="InterPro" id="IPR037914">
    <property type="entry name" value="SpoVT-AbrB_sf"/>
</dbReference>